<dbReference type="InterPro" id="IPR020568">
    <property type="entry name" value="Ribosomal_Su5_D2-typ_SF"/>
</dbReference>
<keyword evidence="19" id="KW-1185">Reference proteome</keyword>
<comment type="similarity">
    <text evidence="9 10 13 14">Belongs to the peptidase S16 family.</text>
</comment>
<dbReference type="GO" id="GO:0005737">
    <property type="term" value="C:cytoplasm"/>
    <property type="evidence" value="ECO:0007669"/>
    <property type="project" value="UniProtKB-SubCell"/>
</dbReference>
<dbReference type="Gene3D" id="1.20.5.5270">
    <property type="match status" value="1"/>
</dbReference>
<dbReference type="Gene3D" id="2.30.130.40">
    <property type="entry name" value="LON domain-like"/>
    <property type="match status" value="1"/>
</dbReference>
<keyword evidence="8 9" id="KW-0346">Stress response</keyword>
<sequence>MNRFYVDNPEEEMEYMPLFPLNEDSDTEQDVRDLEEELPLLPLRNTVLFPGVVLPITVGRDKSIKAVQEAYRHNRLIGAVAQTDPSIEDPTPGDLTQVGTIARIVKLIRMPDGGTTIIIQGRLRFRIREVISEDPFFKAHYELLQDIQPDNEKEFEAYIATIKDLAAQLIQLSPHIPSEATIILRNIEHPSFLIHFVASNLNSEIKEKQQLLETDQLKARAEMLIKMLQTELQLAELKNKITNRTKADIDRQQREYFLQQQLKSIKEELGGDANEKELKDMQKRASEKKWTDAARELFQKEIEKLERMHPSTPDYSVLYNHLDFMLDLPWQEYTEDHYDLKKARRILDEDHYDMDKIKERILEYLAVLKLKGDMKSPILCFVGPPGIGKTSLGKSIARAIGRKYVRLSLGGLHDESEIRGHRKTYIGAMPGRILQSIRKAKSSNPVMILDEIDKVGSDFRGDPSSALLEVLDPEQNHSFYDNYLELEYDLSRVMFIATANDISTIHPALRDRLEIIELSGYSLEEKIEIARRHLIPKQKEMHGLKDAPIHLSSKIISFIIQHYTRESGVRELDRQLASVMRFLAKEKVLNGQLPETIDQQLVEKILGKPRFTNEIYHANNPPGVAIGLAWTPVGGEILFIEVSLSEGKGELKMTGNLGNIMKESAMTALSYLQSHADAYQINPQWFHQKNIHIHVPEGAVPKDGPSAGIAILTALTSAFTQRKVKPYLAMTGEITLRGELLPVGGIKEKILAARRSGIKQVILCKENKKDVEEIDARYLKGLKIIYVESMEEALQLALEKKAVDRKKQTRLLSASSKSS</sequence>
<dbReference type="InterPro" id="IPR027065">
    <property type="entry name" value="Lon_Prtase"/>
</dbReference>
<keyword evidence="7 9" id="KW-0067">ATP-binding</keyword>
<dbReference type="GO" id="GO:0043565">
    <property type="term" value="F:sequence-specific DNA binding"/>
    <property type="evidence" value="ECO:0007669"/>
    <property type="project" value="UniProtKB-UniRule"/>
</dbReference>
<evidence type="ECO:0000313" key="19">
    <source>
        <dbReference type="Proteomes" id="UP000199537"/>
    </source>
</evidence>
<dbReference type="CDD" id="cd19500">
    <property type="entry name" value="RecA-like_Lon"/>
    <property type="match status" value="1"/>
</dbReference>
<dbReference type="PROSITE" id="PS51786">
    <property type="entry name" value="LON_PROTEOLYTIC"/>
    <property type="match status" value="1"/>
</dbReference>
<dbReference type="PIRSF" id="PIRSF001174">
    <property type="entry name" value="Lon_proteas"/>
    <property type="match status" value="1"/>
</dbReference>
<dbReference type="EMBL" id="FPCJ01000001">
    <property type="protein sequence ID" value="SFV35958.1"/>
    <property type="molecule type" value="Genomic_DNA"/>
</dbReference>
<comment type="induction">
    <text evidence="9">By heat shock.</text>
</comment>
<feature type="active site" evidence="9 11">
    <location>
        <position position="706"/>
    </location>
</feature>
<evidence type="ECO:0000256" key="7">
    <source>
        <dbReference type="ARBA" id="ARBA00022840"/>
    </source>
</evidence>
<evidence type="ECO:0000256" key="12">
    <source>
        <dbReference type="PIRSR" id="PIRSR001174-2"/>
    </source>
</evidence>
<dbReference type="NCBIfam" id="TIGR00763">
    <property type="entry name" value="lon"/>
    <property type="match status" value="1"/>
</dbReference>
<dbReference type="InterPro" id="IPR046336">
    <property type="entry name" value="Lon_prtase_N_sf"/>
</dbReference>
<dbReference type="InterPro" id="IPR008269">
    <property type="entry name" value="Lon_proteolytic"/>
</dbReference>
<dbReference type="SMART" id="SM00382">
    <property type="entry name" value="AAA"/>
    <property type="match status" value="1"/>
</dbReference>
<dbReference type="EC" id="3.4.21.53" evidence="9 10"/>
<comment type="subunit">
    <text evidence="9 10">Homohexamer. Organized in a ring with a central cavity.</text>
</comment>
<dbReference type="InterPro" id="IPR004815">
    <property type="entry name" value="Lon_bac/euk-typ"/>
</dbReference>
<comment type="function">
    <text evidence="9">ATP-dependent serine protease that mediates the selective degradation of mutant and abnormal proteins as well as certain short-lived regulatory proteins. Required for cellular homeostasis and for survival from DNA damage and developmental changes induced by stress. Degrades polypeptides processively to yield small peptide fragments that are 5 to 10 amino acids long. Binds to DNA in a double-stranded, site-specific manner.</text>
</comment>
<dbReference type="Pfam" id="PF05362">
    <property type="entry name" value="Lon_C"/>
    <property type="match status" value="1"/>
</dbReference>
<dbReference type="GO" id="GO:0005524">
    <property type="term" value="F:ATP binding"/>
    <property type="evidence" value="ECO:0007669"/>
    <property type="project" value="UniProtKB-UniRule"/>
</dbReference>
<protein>
    <recommendedName>
        <fullName evidence="9 10">Lon protease</fullName>
        <ecNumber evidence="9 10">3.4.21.53</ecNumber>
    </recommendedName>
    <alternativeName>
        <fullName evidence="9">ATP-dependent protease La</fullName>
    </alternativeName>
</protein>
<dbReference type="HAMAP" id="MF_01973">
    <property type="entry name" value="lon_bact"/>
    <property type="match status" value="1"/>
</dbReference>
<dbReference type="RefSeq" id="WP_092460734.1">
    <property type="nucleotide sequence ID" value="NZ_FPCJ01000001.1"/>
</dbReference>
<dbReference type="SUPFAM" id="SSF54211">
    <property type="entry name" value="Ribosomal protein S5 domain 2-like"/>
    <property type="match status" value="1"/>
</dbReference>
<dbReference type="PROSITE" id="PS51787">
    <property type="entry name" value="LON_N"/>
    <property type="match status" value="1"/>
</dbReference>
<dbReference type="SUPFAM" id="SSF88697">
    <property type="entry name" value="PUA domain-like"/>
    <property type="match status" value="1"/>
</dbReference>
<dbReference type="Proteomes" id="UP000199537">
    <property type="component" value="Unassembled WGS sequence"/>
</dbReference>
<keyword evidence="5 9" id="KW-0378">Hydrolase</keyword>
<gene>
    <name evidence="9" type="primary">lon</name>
    <name evidence="18" type="ORF">SAMN05660895_2367</name>
</gene>
<keyword evidence="6 9" id="KW-0720">Serine protease</keyword>
<reference evidence="19" key="1">
    <citation type="submission" date="2016-10" db="EMBL/GenBank/DDBJ databases">
        <authorList>
            <person name="Varghese N."/>
            <person name="Submissions S."/>
        </authorList>
    </citation>
    <scope>NUCLEOTIDE SEQUENCE [LARGE SCALE GENOMIC DNA]</scope>
    <source>
        <strain evidence="19">DSM 14807</strain>
    </source>
</reference>
<dbReference type="STRING" id="1393122.SAMN05660895_2367"/>
<dbReference type="GO" id="GO:0004176">
    <property type="term" value="F:ATP-dependent peptidase activity"/>
    <property type="evidence" value="ECO:0007669"/>
    <property type="project" value="UniProtKB-UniRule"/>
</dbReference>
<dbReference type="FunFam" id="3.40.50.300:FF:000382">
    <property type="entry name" value="Lon protease homolog 2, peroxisomal"/>
    <property type="match status" value="1"/>
</dbReference>
<organism evidence="18 19">
    <name type="scientific">Thermoflavifilum thermophilum</name>
    <dbReference type="NCBI Taxonomy" id="1393122"/>
    <lineage>
        <taxon>Bacteria</taxon>
        <taxon>Pseudomonadati</taxon>
        <taxon>Bacteroidota</taxon>
        <taxon>Chitinophagia</taxon>
        <taxon>Chitinophagales</taxon>
        <taxon>Chitinophagaceae</taxon>
        <taxon>Thermoflavifilum</taxon>
    </lineage>
</organism>
<dbReference type="GO" id="GO:0016887">
    <property type="term" value="F:ATP hydrolysis activity"/>
    <property type="evidence" value="ECO:0007669"/>
    <property type="project" value="UniProtKB-UniRule"/>
</dbReference>
<keyword evidence="4 9" id="KW-0547">Nucleotide-binding</keyword>
<evidence type="ECO:0000256" key="3">
    <source>
        <dbReference type="ARBA" id="ARBA00022670"/>
    </source>
</evidence>
<dbReference type="InterPro" id="IPR003593">
    <property type="entry name" value="AAA+_ATPase"/>
</dbReference>
<feature type="active site" evidence="9 11">
    <location>
        <position position="749"/>
    </location>
</feature>
<comment type="subcellular location">
    <subcellularLocation>
        <location evidence="1 9 10">Cytoplasm</location>
    </subcellularLocation>
</comment>
<dbReference type="SMART" id="SM00464">
    <property type="entry name" value="LON"/>
    <property type="match status" value="1"/>
</dbReference>
<dbReference type="PROSITE" id="PS01046">
    <property type="entry name" value="LON_SER"/>
    <property type="match status" value="1"/>
</dbReference>
<dbReference type="PANTHER" id="PTHR10046">
    <property type="entry name" value="ATP DEPENDENT LON PROTEASE FAMILY MEMBER"/>
    <property type="match status" value="1"/>
</dbReference>
<feature type="domain" description="Lon proteolytic" evidence="16">
    <location>
        <begin position="619"/>
        <end position="800"/>
    </location>
</feature>
<evidence type="ECO:0000256" key="8">
    <source>
        <dbReference type="ARBA" id="ARBA00023016"/>
    </source>
</evidence>
<evidence type="ECO:0000256" key="5">
    <source>
        <dbReference type="ARBA" id="ARBA00022801"/>
    </source>
</evidence>
<dbReference type="Pfam" id="PF22667">
    <property type="entry name" value="Lon_lid"/>
    <property type="match status" value="1"/>
</dbReference>
<keyword evidence="15" id="KW-0175">Coiled coil</keyword>
<evidence type="ECO:0000313" key="18">
    <source>
        <dbReference type="EMBL" id="SFV35958.1"/>
    </source>
</evidence>
<dbReference type="InterPro" id="IPR014721">
    <property type="entry name" value="Ribsml_uS5_D2-typ_fold_subgr"/>
</dbReference>
<dbReference type="GO" id="GO:0034605">
    <property type="term" value="P:cellular response to heat"/>
    <property type="evidence" value="ECO:0007669"/>
    <property type="project" value="UniProtKB-UniRule"/>
</dbReference>
<evidence type="ECO:0000259" key="17">
    <source>
        <dbReference type="PROSITE" id="PS51787"/>
    </source>
</evidence>
<dbReference type="Gene3D" id="3.30.230.10">
    <property type="match status" value="1"/>
</dbReference>
<evidence type="ECO:0000256" key="15">
    <source>
        <dbReference type="SAM" id="Coils"/>
    </source>
</evidence>
<evidence type="ECO:0000256" key="1">
    <source>
        <dbReference type="ARBA" id="ARBA00004496"/>
    </source>
</evidence>
<feature type="coiled-coil region" evidence="15">
    <location>
        <begin position="198"/>
        <end position="240"/>
    </location>
</feature>
<dbReference type="SUPFAM" id="SSF52540">
    <property type="entry name" value="P-loop containing nucleoside triphosphate hydrolases"/>
    <property type="match status" value="1"/>
</dbReference>
<feature type="domain" description="Lon N-terminal" evidence="17">
    <location>
        <begin position="38"/>
        <end position="232"/>
    </location>
</feature>
<dbReference type="InterPro" id="IPR003959">
    <property type="entry name" value="ATPase_AAA_core"/>
</dbReference>
<keyword evidence="3 9" id="KW-0645">Protease</keyword>
<dbReference type="Pfam" id="PF02190">
    <property type="entry name" value="LON_substr_bdg"/>
    <property type="match status" value="1"/>
</dbReference>
<dbReference type="InterPro" id="IPR015947">
    <property type="entry name" value="PUA-like_sf"/>
</dbReference>
<dbReference type="Gene3D" id="3.40.50.300">
    <property type="entry name" value="P-loop containing nucleotide triphosphate hydrolases"/>
    <property type="match status" value="1"/>
</dbReference>
<evidence type="ECO:0000256" key="14">
    <source>
        <dbReference type="RuleBase" id="RU000591"/>
    </source>
</evidence>
<dbReference type="Pfam" id="PF00004">
    <property type="entry name" value="AAA"/>
    <property type="match status" value="1"/>
</dbReference>
<proteinExistence type="evidence at transcript level"/>
<dbReference type="GO" id="GO:0004252">
    <property type="term" value="F:serine-type endopeptidase activity"/>
    <property type="evidence" value="ECO:0007669"/>
    <property type="project" value="UniProtKB-UniRule"/>
</dbReference>
<accession>A0A1I7NMR3</accession>
<dbReference type="PRINTS" id="PR00830">
    <property type="entry name" value="ENDOLAPTASE"/>
</dbReference>
<evidence type="ECO:0000256" key="11">
    <source>
        <dbReference type="PIRSR" id="PIRSR001174-1"/>
    </source>
</evidence>
<name>A0A1I7NMR3_9BACT</name>
<evidence type="ECO:0000256" key="4">
    <source>
        <dbReference type="ARBA" id="ARBA00022741"/>
    </source>
</evidence>
<evidence type="ECO:0000259" key="16">
    <source>
        <dbReference type="PROSITE" id="PS51786"/>
    </source>
</evidence>
<evidence type="ECO:0000256" key="13">
    <source>
        <dbReference type="PROSITE-ProRule" id="PRU01122"/>
    </source>
</evidence>
<dbReference type="GO" id="GO:0006515">
    <property type="term" value="P:protein quality control for misfolded or incompletely synthesized proteins"/>
    <property type="evidence" value="ECO:0007669"/>
    <property type="project" value="UniProtKB-UniRule"/>
</dbReference>
<evidence type="ECO:0000256" key="10">
    <source>
        <dbReference type="PIRNR" id="PIRNR001174"/>
    </source>
</evidence>
<dbReference type="InterPro" id="IPR003111">
    <property type="entry name" value="Lon_prtase_N"/>
</dbReference>
<dbReference type="OrthoDB" id="9803599at2"/>
<dbReference type="AlphaFoldDB" id="A0A1I7NMR3"/>
<evidence type="ECO:0000256" key="6">
    <source>
        <dbReference type="ARBA" id="ARBA00022825"/>
    </source>
</evidence>
<dbReference type="InterPro" id="IPR008268">
    <property type="entry name" value="Peptidase_S16_AS"/>
</dbReference>
<evidence type="ECO:0000256" key="2">
    <source>
        <dbReference type="ARBA" id="ARBA00022490"/>
    </source>
</evidence>
<evidence type="ECO:0000256" key="9">
    <source>
        <dbReference type="HAMAP-Rule" id="MF_01973"/>
    </source>
</evidence>
<dbReference type="InterPro" id="IPR054594">
    <property type="entry name" value="Lon_lid"/>
</dbReference>
<dbReference type="InterPro" id="IPR027417">
    <property type="entry name" value="P-loop_NTPase"/>
</dbReference>
<keyword evidence="2 9" id="KW-0963">Cytoplasm</keyword>
<comment type="catalytic activity">
    <reaction evidence="9 10 13">
        <text>Hydrolysis of proteins in presence of ATP.</text>
        <dbReference type="EC" id="3.4.21.53"/>
    </reaction>
</comment>
<dbReference type="Gene3D" id="1.20.58.1480">
    <property type="match status" value="1"/>
</dbReference>
<dbReference type="Gene3D" id="1.10.8.60">
    <property type="match status" value="1"/>
</dbReference>
<feature type="binding site" evidence="9 12">
    <location>
        <begin position="383"/>
        <end position="390"/>
    </location>
    <ligand>
        <name>ATP</name>
        <dbReference type="ChEBI" id="CHEBI:30616"/>
    </ligand>
</feature>
<dbReference type="InterPro" id="IPR027543">
    <property type="entry name" value="Lon_bac"/>
</dbReference>